<name>A0AAE0BH12_9CHLO</name>
<dbReference type="GO" id="GO:0032259">
    <property type="term" value="P:methylation"/>
    <property type="evidence" value="ECO:0007669"/>
    <property type="project" value="UniProtKB-KW"/>
</dbReference>
<dbReference type="InterPro" id="IPR024160">
    <property type="entry name" value="BIN3_SAM-bd_dom"/>
</dbReference>
<dbReference type="GO" id="GO:0017069">
    <property type="term" value="F:snRNA binding"/>
    <property type="evidence" value="ECO:0007669"/>
    <property type="project" value="TreeGrafter"/>
</dbReference>
<evidence type="ECO:0000256" key="5">
    <source>
        <dbReference type="PROSITE-ProRule" id="PRU00848"/>
    </source>
</evidence>
<dbReference type="InterPro" id="IPR029063">
    <property type="entry name" value="SAM-dependent_MTases_sf"/>
</dbReference>
<dbReference type="GO" id="GO:0008173">
    <property type="term" value="F:RNA methyltransferase activity"/>
    <property type="evidence" value="ECO:0007669"/>
    <property type="project" value="UniProtKB-UniRule"/>
</dbReference>
<evidence type="ECO:0000256" key="4">
    <source>
        <dbReference type="ARBA" id="ARBA00022691"/>
    </source>
</evidence>
<feature type="region of interest" description="Disordered" evidence="7">
    <location>
        <begin position="72"/>
        <end position="110"/>
    </location>
</feature>
<feature type="compositionally biased region" description="Basic and acidic residues" evidence="7">
    <location>
        <begin position="81"/>
        <end position="105"/>
    </location>
</feature>
<comment type="similarity">
    <text evidence="1 6">Belongs to the methyltransferase superfamily.</text>
</comment>
<comment type="caution">
    <text evidence="9">The sequence shown here is derived from an EMBL/GenBank/DDBJ whole genome shotgun (WGS) entry which is preliminary data.</text>
</comment>
<dbReference type="AlphaFoldDB" id="A0AAE0BH12"/>
<keyword evidence="10" id="KW-1185">Reference proteome</keyword>
<dbReference type="EMBL" id="LGRX02035272">
    <property type="protein sequence ID" value="KAK3235534.1"/>
    <property type="molecule type" value="Genomic_DNA"/>
</dbReference>
<dbReference type="GO" id="GO:0040031">
    <property type="term" value="P:snRNA modification"/>
    <property type="evidence" value="ECO:0007669"/>
    <property type="project" value="TreeGrafter"/>
</dbReference>
<evidence type="ECO:0000313" key="9">
    <source>
        <dbReference type="EMBL" id="KAK3235534.1"/>
    </source>
</evidence>
<dbReference type="PANTHER" id="PTHR12315:SF0">
    <property type="entry name" value="7SK SNRNA METHYLPHOSPHATE CAPPING ENZYME"/>
    <property type="match status" value="1"/>
</dbReference>
<gene>
    <name evidence="9" type="ORF">CYMTET_54270</name>
</gene>
<evidence type="ECO:0000256" key="1">
    <source>
        <dbReference type="ARBA" id="ARBA00008361"/>
    </source>
</evidence>
<evidence type="ECO:0000259" key="8">
    <source>
        <dbReference type="PROSITE" id="PS51515"/>
    </source>
</evidence>
<feature type="domain" description="Bin3-type SAM" evidence="8">
    <location>
        <begin position="135"/>
        <end position="362"/>
    </location>
</feature>
<protein>
    <recommendedName>
        <fullName evidence="6">RNA methyltransferase</fullName>
        <ecNumber evidence="6">2.1.1.-</ecNumber>
    </recommendedName>
</protein>
<sequence length="362" mass="41100">MRGLSAAQNPEQIQRSAWVEMKRESCAFSFSILSGFSLGEEYTYISRLYLRCREDLSTVACLLSVNTTATSTKGTVADGAPCEREAEGKDKQDNHDVHKDKDIARSKQRKQRRCFRYGNYSSYYGYRIGSALEDDPRLSVFERHWFEGRRCIDIGCNDGLITLSVAMRFLCSSIQGIDIDPSLIRKAQRSLGMVQQDLASSVRDEGTTVRNASTQGLMRQSENCPKATLAALHNVTFRHENFVQVDEGEEGSVDMALCLSVSKWIHLNFGDVGLRMLFDKVYKLLSPGGLFLLEPQPWKSYKQAMRKQDMPTEVRELLPQLKLRPDHFQKLLLQEVGFSEVTKLQVGESAEGFNRPLLLFRK</sequence>
<dbReference type="PROSITE" id="PS51515">
    <property type="entry name" value="BIN3_SAM"/>
    <property type="match status" value="1"/>
</dbReference>
<keyword evidence="4 5" id="KW-0949">S-adenosyl-L-methionine</keyword>
<dbReference type="InterPro" id="IPR010675">
    <property type="entry name" value="Bin3_C"/>
</dbReference>
<dbReference type="CDD" id="cd02440">
    <property type="entry name" value="AdoMet_MTases"/>
    <property type="match status" value="1"/>
</dbReference>
<keyword evidence="2 6" id="KW-0489">Methyltransferase</keyword>
<dbReference type="PANTHER" id="PTHR12315">
    <property type="entry name" value="BICOID-INTERACTING PROTEIN RELATED"/>
    <property type="match status" value="1"/>
</dbReference>
<reference evidence="9 10" key="1">
    <citation type="journal article" date="2015" name="Genome Biol. Evol.">
        <title>Comparative Genomics of a Bacterivorous Green Alga Reveals Evolutionary Causalities and Consequences of Phago-Mixotrophic Mode of Nutrition.</title>
        <authorList>
            <person name="Burns J.A."/>
            <person name="Paasch A."/>
            <person name="Narechania A."/>
            <person name="Kim E."/>
        </authorList>
    </citation>
    <scope>NUCLEOTIDE SEQUENCE [LARGE SCALE GENOMIC DNA]</scope>
    <source>
        <strain evidence="9 10">PLY_AMNH</strain>
    </source>
</reference>
<accession>A0AAE0BH12</accession>
<dbReference type="EC" id="2.1.1.-" evidence="6"/>
<evidence type="ECO:0000256" key="7">
    <source>
        <dbReference type="SAM" id="MobiDB-lite"/>
    </source>
</evidence>
<evidence type="ECO:0000256" key="3">
    <source>
        <dbReference type="ARBA" id="ARBA00022679"/>
    </source>
</evidence>
<dbReference type="SUPFAM" id="SSF53335">
    <property type="entry name" value="S-adenosyl-L-methionine-dependent methyltransferases"/>
    <property type="match status" value="1"/>
</dbReference>
<dbReference type="Pfam" id="PF06859">
    <property type="entry name" value="Bin3"/>
    <property type="match status" value="1"/>
</dbReference>
<dbReference type="GO" id="GO:0008171">
    <property type="term" value="F:O-methyltransferase activity"/>
    <property type="evidence" value="ECO:0007669"/>
    <property type="project" value="UniProtKB-UniRule"/>
</dbReference>
<dbReference type="Gene3D" id="3.40.50.150">
    <property type="entry name" value="Vaccinia Virus protein VP39"/>
    <property type="match status" value="1"/>
</dbReference>
<organism evidence="9 10">
    <name type="scientific">Cymbomonas tetramitiformis</name>
    <dbReference type="NCBI Taxonomy" id="36881"/>
    <lineage>
        <taxon>Eukaryota</taxon>
        <taxon>Viridiplantae</taxon>
        <taxon>Chlorophyta</taxon>
        <taxon>Pyramimonadophyceae</taxon>
        <taxon>Pyramimonadales</taxon>
        <taxon>Pyramimonadaceae</taxon>
        <taxon>Cymbomonas</taxon>
    </lineage>
</organism>
<evidence type="ECO:0000256" key="6">
    <source>
        <dbReference type="RuleBase" id="RU367087"/>
    </source>
</evidence>
<dbReference type="Proteomes" id="UP001190700">
    <property type="component" value="Unassembled WGS sequence"/>
</dbReference>
<keyword evidence="3 6" id="KW-0808">Transferase</keyword>
<evidence type="ECO:0000256" key="2">
    <source>
        <dbReference type="ARBA" id="ARBA00022603"/>
    </source>
</evidence>
<evidence type="ECO:0000313" key="10">
    <source>
        <dbReference type="Proteomes" id="UP001190700"/>
    </source>
</evidence>
<dbReference type="InterPro" id="IPR039772">
    <property type="entry name" value="Bin3-like"/>
</dbReference>
<proteinExistence type="inferred from homology"/>